<accession>A0A969W893</accession>
<dbReference type="InterPro" id="IPR036942">
    <property type="entry name" value="Beta-barrel_TonB_sf"/>
</dbReference>
<dbReference type="CDD" id="cd01347">
    <property type="entry name" value="ligand_gated_channel"/>
    <property type="match status" value="1"/>
</dbReference>
<evidence type="ECO:0000259" key="14">
    <source>
        <dbReference type="Pfam" id="PF00593"/>
    </source>
</evidence>
<keyword evidence="3 11" id="KW-1134">Transmembrane beta strand</keyword>
<dbReference type="EMBL" id="JAAVXB010000001">
    <property type="protein sequence ID" value="NKF21304.1"/>
    <property type="molecule type" value="Genomic_DNA"/>
</dbReference>
<evidence type="ECO:0000313" key="17">
    <source>
        <dbReference type="Proteomes" id="UP000653472"/>
    </source>
</evidence>
<dbReference type="PROSITE" id="PS52016">
    <property type="entry name" value="TONB_DEPENDENT_REC_3"/>
    <property type="match status" value="1"/>
</dbReference>
<dbReference type="Pfam" id="PF00593">
    <property type="entry name" value="TonB_dep_Rec_b-barrel"/>
    <property type="match status" value="1"/>
</dbReference>
<gene>
    <name evidence="16" type="ORF">G7Y82_03165</name>
</gene>
<name>A0A969W893_9GAMM</name>
<evidence type="ECO:0000256" key="1">
    <source>
        <dbReference type="ARBA" id="ARBA00004571"/>
    </source>
</evidence>
<keyword evidence="2 11" id="KW-0813">Transport</keyword>
<sequence>MFRPRAGRPGVSAISHLLGSALLAAAPLAFAATSDEPLATIPVPGGAPPVVASEPAATPAPLAEITVTARKRAERSQDVPVSIAAFTADQLDARGIQSVRDLTTAVPGLTVTDLGGYNLIYMRGVGTDIFIPSAEPSVATYVDGVYFPSGHSLAQSFGAIERIEVLKGPQGTLFGRNSTGGAISIWSKDPGQQAETSIQTSYAPRYNDTRTRVYTNLPLSDDIAASVSAFYNRADNLYRLDNGSGDHLPPEIGKGARVKLGFTFDDDVSLVLTWLAGQQRGTGTTASANVDPSPLLGATLPAETRDYVVTANAEPSLVTDTRAAYGVLKWHLPGVDTKLLGSYYFVRAHDYVYDFDGTNQPLATYGANSEYQRFVTSELQFTSNDESWGADWLKWVGGLYYLKSRGGYDPGYLRLLDDVQLPTQQLLDALPGTLGTTVRNLLGDLPIPETLTFYFTGLLDTESYSAYAQSTASLTDWLDITLGGRWQHESRKLARSDVGLGNLGGGVSTIYSFSPEQTTATNFSPKVSLDFRPFRDVLLYASFQQGYKSGTYNIINIFKQPEYVKPEKVTAYEVGLKSEWLHHSLRFNTALFQNDIKDLQTGFMSFTSGGAINLENAGRARIRGVEVETVWQPLRRLDPGLTLNANASWLHAVYLDYDNGRGFNDTTGLAYQSDCTNASGEYDARLASCHDFSGNRIVRTPKFSRTFGAAQLLSVPGGTLEVAGDWYYNSGYYYLAQNADNSFEKAYSVLNARISYLYERWSMRVTLFGENLTDARYDLAQFHTDFGREDSLAPPTTWGLRLNWDF</sequence>
<dbReference type="PANTHER" id="PTHR32552">
    <property type="entry name" value="FERRICHROME IRON RECEPTOR-RELATED"/>
    <property type="match status" value="1"/>
</dbReference>
<feature type="signal peptide" evidence="13">
    <location>
        <begin position="1"/>
        <end position="31"/>
    </location>
</feature>
<evidence type="ECO:0000256" key="3">
    <source>
        <dbReference type="ARBA" id="ARBA00022452"/>
    </source>
</evidence>
<keyword evidence="13" id="KW-0732">Signal</keyword>
<evidence type="ECO:0000256" key="2">
    <source>
        <dbReference type="ARBA" id="ARBA00022448"/>
    </source>
</evidence>
<evidence type="ECO:0000256" key="7">
    <source>
        <dbReference type="ARBA" id="ARBA00023065"/>
    </source>
</evidence>
<dbReference type="AlphaFoldDB" id="A0A969W893"/>
<dbReference type="Gene3D" id="2.40.170.20">
    <property type="entry name" value="TonB-dependent receptor, beta-barrel domain"/>
    <property type="match status" value="1"/>
</dbReference>
<comment type="caution">
    <text evidence="16">The sequence shown here is derived from an EMBL/GenBank/DDBJ whole genome shotgun (WGS) entry which is preliminary data.</text>
</comment>
<keyword evidence="9 11" id="KW-0472">Membrane</keyword>
<dbReference type="Proteomes" id="UP000653472">
    <property type="component" value="Unassembled WGS sequence"/>
</dbReference>
<protein>
    <submittedName>
        <fullName evidence="16">TonB-dependent receptor</fullName>
    </submittedName>
</protein>
<feature type="chain" id="PRO_5036707573" evidence="13">
    <location>
        <begin position="32"/>
        <end position="806"/>
    </location>
</feature>
<organism evidence="16 17">
    <name type="scientific">Solimonas marina</name>
    <dbReference type="NCBI Taxonomy" id="2714601"/>
    <lineage>
        <taxon>Bacteria</taxon>
        <taxon>Pseudomonadati</taxon>
        <taxon>Pseudomonadota</taxon>
        <taxon>Gammaproteobacteria</taxon>
        <taxon>Nevskiales</taxon>
        <taxon>Nevskiaceae</taxon>
        <taxon>Solimonas</taxon>
    </lineage>
</organism>
<evidence type="ECO:0000256" key="11">
    <source>
        <dbReference type="PROSITE-ProRule" id="PRU01360"/>
    </source>
</evidence>
<evidence type="ECO:0000256" key="4">
    <source>
        <dbReference type="ARBA" id="ARBA00022496"/>
    </source>
</evidence>
<evidence type="ECO:0000256" key="8">
    <source>
        <dbReference type="ARBA" id="ARBA00023077"/>
    </source>
</evidence>
<proteinExistence type="inferred from homology"/>
<dbReference type="GO" id="GO:0006826">
    <property type="term" value="P:iron ion transport"/>
    <property type="evidence" value="ECO:0007669"/>
    <property type="project" value="UniProtKB-KW"/>
</dbReference>
<dbReference type="GO" id="GO:0009279">
    <property type="term" value="C:cell outer membrane"/>
    <property type="evidence" value="ECO:0007669"/>
    <property type="project" value="UniProtKB-SubCell"/>
</dbReference>
<keyword evidence="7" id="KW-0406">Ion transport</keyword>
<dbReference type="InterPro" id="IPR039426">
    <property type="entry name" value="TonB-dep_rcpt-like"/>
</dbReference>
<feature type="domain" description="TonB-dependent receptor plug" evidence="15">
    <location>
        <begin position="77"/>
        <end position="182"/>
    </location>
</feature>
<evidence type="ECO:0000256" key="12">
    <source>
        <dbReference type="RuleBase" id="RU003357"/>
    </source>
</evidence>
<keyword evidence="4" id="KW-0410">Iron transport</keyword>
<keyword evidence="8 12" id="KW-0798">TonB box</keyword>
<evidence type="ECO:0000256" key="6">
    <source>
        <dbReference type="ARBA" id="ARBA00023004"/>
    </source>
</evidence>
<keyword evidence="17" id="KW-1185">Reference proteome</keyword>
<comment type="subcellular location">
    <subcellularLocation>
        <location evidence="1 11">Cell outer membrane</location>
        <topology evidence="1 11">Multi-pass membrane protein</topology>
    </subcellularLocation>
</comment>
<evidence type="ECO:0000256" key="10">
    <source>
        <dbReference type="ARBA" id="ARBA00023237"/>
    </source>
</evidence>
<keyword evidence="6" id="KW-0408">Iron</keyword>
<feature type="domain" description="TonB-dependent receptor-like beta-barrel" evidence="14">
    <location>
        <begin position="281"/>
        <end position="772"/>
    </location>
</feature>
<dbReference type="InterPro" id="IPR000531">
    <property type="entry name" value="Beta-barrel_TonB"/>
</dbReference>
<dbReference type="InterPro" id="IPR012910">
    <property type="entry name" value="Plug_dom"/>
</dbReference>
<keyword evidence="5 11" id="KW-0812">Transmembrane</keyword>
<dbReference type="SUPFAM" id="SSF56935">
    <property type="entry name" value="Porins"/>
    <property type="match status" value="1"/>
</dbReference>
<keyword evidence="10 11" id="KW-0998">Cell outer membrane</keyword>
<evidence type="ECO:0000313" key="16">
    <source>
        <dbReference type="EMBL" id="NKF21304.1"/>
    </source>
</evidence>
<evidence type="ECO:0000259" key="15">
    <source>
        <dbReference type="Pfam" id="PF07715"/>
    </source>
</evidence>
<evidence type="ECO:0000256" key="13">
    <source>
        <dbReference type="SAM" id="SignalP"/>
    </source>
</evidence>
<reference evidence="16" key="1">
    <citation type="submission" date="2020-03" db="EMBL/GenBank/DDBJ databases">
        <title>Solimonas marina sp. nov., isolated from deep seawater of the Pacific Ocean.</title>
        <authorList>
            <person name="Liu X."/>
            <person name="Lai Q."/>
            <person name="Sun F."/>
            <person name="Gai Y."/>
            <person name="Li G."/>
            <person name="Shao Z."/>
        </authorList>
    </citation>
    <scope>NUCLEOTIDE SEQUENCE</scope>
    <source>
        <strain evidence="16">C16B3</strain>
    </source>
</reference>
<evidence type="ECO:0000256" key="5">
    <source>
        <dbReference type="ARBA" id="ARBA00022692"/>
    </source>
</evidence>
<dbReference type="Pfam" id="PF07715">
    <property type="entry name" value="Plug"/>
    <property type="match status" value="1"/>
</dbReference>
<dbReference type="PANTHER" id="PTHR32552:SF81">
    <property type="entry name" value="TONB-DEPENDENT OUTER MEMBRANE RECEPTOR"/>
    <property type="match status" value="1"/>
</dbReference>
<comment type="similarity">
    <text evidence="11 12">Belongs to the TonB-dependent receptor family.</text>
</comment>
<evidence type="ECO:0000256" key="9">
    <source>
        <dbReference type="ARBA" id="ARBA00023136"/>
    </source>
</evidence>
<keyword evidence="16" id="KW-0675">Receptor</keyword>